<organism evidence="2 3">
    <name type="scientific">Pedobacter montanisoli</name>
    <dbReference type="NCBI Taxonomy" id="2923277"/>
    <lineage>
        <taxon>Bacteria</taxon>
        <taxon>Pseudomonadati</taxon>
        <taxon>Bacteroidota</taxon>
        <taxon>Sphingobacteriia</taxon>
        <taxon>Sphingobacteriales</taxon>
        <taxon>Sphingobacteriaceae</taxon>
        <taxon>Pedobacter</taxon>
    </lineage>
</organism>
<dbReference type="InterPro" id="IPR043738">
    <property type="entry name" value="DUF5683"/>
</dbReference>
<protein>
    <submittedName>
        <fullName evidence="2">DUF5683 domain-containing protein</fullName>
    </submittedName>
</protein>
<sequence length="226" mass="25495">MRNLLTFFLLTLTFYYAKGQQNKGKVTDSIKNERTLDTLNAPKYVNQGKIAGKKAVYRSLIFPGLGQAYNYGLIVDDIKSGRVQTKRIGQKIYIIGKIAAIYGGGTLLVSSYIDNNNSYKRFLRELQYRQSHNNQPDPEGNLQNYPNTDALIVAKNIYKRNREVVLISLVGLYGLNVLDAYITARLKYFSVDETLSFKISPSVISTGTATMYGYQSVPAMKLTLRF</sequence>
<dbReference type="Pfam" id="PF18935">
    <property type="entry name" value="DUF5683"/>
    <property type="match status" value="1"/>
</dbReference>
<dbReference type="RefSeq" id="WP_243360685.1">
    <property type="nucleotide sequence ID" value="NZ_JALGBH010000001.1"/>
</dbReference>
<keyword evidence="3" id="KW-1185">Reference proteome</keyword>
<dbReference type="Proteomes" id="UP001165460">
    <property type="component" value="Unassembled WGS sequence"/>
</dbReference>
<feature type="domain" description="DUF5683" evidence="1">
    <location>
        <begin position="50"/>
        <end position="226"/>
    </location>
</feature>
<evidence type="ECO:0000313" key="2">
    <source>
        <dbReference type="EMBL" id="MCJ0742328.1"/>
    </source>
</evidence>
<evidence type="ECO:0000313" key="3">
    <source>
        <dbReference type="Proteomes" id="UP001165460"/>
    </source>
</evidence>
<comment type="caution">
    <text evidence="2">The sequence shown here is derived from an EMBL/GenBank/DDBJ whole genome shotgun (WGS) entry which is preliminary data.</text>
</comment>
<evidence type="ECO:0000259" key="1">
    <source>
        <dbReference type="Pfam" id="PF18935"/>
    </source>
</evidence>
<accession>A0ABS9ZVG9</accession>
<gene>
    <name evidence="2" type="ORF">MMF97_06350</name>
</gene>
<name>A0ABS9ZVG9_9SPHI</name>
<proteinExistence type="predicted"/>
<dbReference type="EMBL" id="JALGBH010000001">
    <property type="protein sequence ID" value="MCJ0742328.1"/>
    <property type="molecule type" value="Genomic_DNA"/>
</dbReference>
<reference evidence="2" key="1">
    <citation type="submission" date="2022-03" db="EMBL/GenBank/DDBJ databases">
        <authorList>
            <person name="Woo C.Y."/>
        </authorList>
    </citation>
    <scope>NUCLEOTIDE SEQUENCE</scope>
    <source>
        <strain evidence="2">CYS-01</strain>
    </source>
</reference>